<proteinExistence type="predicted"/>
<dbReference type="RefSeq" id="XP_018033310.1">
    <property type="nucleotide sequence ID" value="XM_018182119.1"/>
</dbReference>
<organism evidence="1 2">
    <name type="scientific">Paraphaeosphaeria sporulosa</name>
    <dbReference type="NCBI Taxonomy" id="1460663"/>
    <lineage>
        <taxon>Eukaryota</taxon>
        <taxon>Fungi</taxon>
        <taxon>Dikarya</taxon>
        <taxon>Ascomycota</taxon>
        <taxon>Pezizomycotina</taxon>
        <taxon>Dothideomycetes</taxon>
        <taxon>Pleosporomycetidae</taxon>
        <taxon>Pleosporales</taxon>
        <taxon>Massarineae</taxon>
        <taxon>Didymosphaeriaceae</taxon>
        <taxon>Paraphaeosphaeria</taxon>
    </lineage>
</organism>
<gene>
    <name evidence="1" type="ORF">CC84DRAFT_1207741</name>
</gene>
<dbReference type="Proteomes" id="UP000077069">
    <property type="component" value="Unassembled WGS sequence"/>
</dbReference>
<evidence type="ECO:0000313" key="1">
    <source>
        <dbReference type="EMBL" id="OAG02945.1"/>
    </source>
</evidence>
<evidence type="ECO:0000313" key="2">
    <source>
        <dbReference type="Proteomes" id="UP000077069"/>
    </source>
</evidence>
<dbReference type="Gene3D" id="3.30.70.100">
    <property type="match status" value="1"/>
</dbReference>
<sequence length="296" mass="32647">MPQATVHLISLQPTTNASNFISELNLVSFDSPPYLIKGRPCGWVQRPRTLNKDNLTAHEWDIFLVTKSPTLPAGMVLSLADRVSATIEMPQAQYTALLSGAGQDAQAAGDTPPLPDNWQPDEVQAGRRGSKFYGLIPETEVLGALDREERPGELRLDHPMAWFLSTAEPAGIRGAPVLFFNLFKYRGGDRSTHDEYMQGFKEKSGKAAGAQVRFMGEVGDLNFAVQGASEGGRGWDEANLTQYDSVWHYAYMLSTDVYKELNKEKILPKSRVFWSVSTRAFPTLVLAPAPTDIDGL</sequence>
<dbReference type="PANTHER" id="PTHR40257">
    <property type="match status" value="1"/>
</dbReference>
<dbReference type="AlphaFoldDB" id="A0A177C5Z9"/>
<dbReference type="PANTHER" id="PTHR40257:SF1">
    <property type="entry name" value="DUF1330 DOMAIN-CONTAINING PROTEIN"/>
    <property type="match status" value="1"/>
</dbReference>
<keyword evidence="2" id="KW-1185">Reference proteome</keyword>
<accession>A0A177C5Z9</accession>
<reference evidence="1 2" key="1">
    <citation type="submission" date="2016-05" db="EMBL/GenBank/DDBJ databases">
        <title>Comparative analysis of secretome profiles of manganese(II)-oxidizing ascomycete fungi.</title>
        <authorList>
            <consortium name="DOE Joint Genome Institute"/>
            <person name="Zeiner C.A."/>
            <person name="Purvine S.O."/>
            <person name="Zink E.M."/>
            <person name="Wu S."/>
            <person name="Pasa-Tolic L."/>
            <person name="Chaput D.L."/>
            <person name="Haridas S."/>
            <person name="Grigoriev I.V."/>
            <person name="Santelli C.M."/>
            <person name="Hansel C.M."/>
        </authorList>
    </citation>
    <scope>NUCLEOTIDE SEQUENCE [LARGE SCALE GENOMIC DNA]</scope>
    <source>
        <strain evidence="1 2">AP3s5-JAC2a</strain>
    </source>
</reference>
<protein>
    <submittedName>
        <fullName evidence="1">Uncharacterized protein</fullName>
    </submittedName>
</protein>
<dbReference type="GeneID" id="28765605"/>
<dbReference type="OrthoDB" id="265717at2759"/>
<dbReference type="InParanoid" id="A0A177C5Z9"/>
<name>A0A177C5Z9_9PLEO</name>
<dbReference type="EMBL" id="KV441555">
    <property type="protein sequence ID" value="OAG02945.1"/>
    <property type="molecule type" value="Genomic_DNA"/>
</dbReference>